<dbReference type="HOGENOM" id="CLU_055459_0_0_1"/>
<evidence type="ECO:0000313" key="10">
    <source>
        <dbReference type="Ensembl" id="ENSTNIP00000002796.1"/>
    </source>
</evidence>
<feature type="transmembrane region" description="Helical" evidence="8">
    <location>
        <begin position="262"/>
        <end position="285"/>
    </location>
</feature>
<dbReference type="PANTHER" id="PTHR19433">
    <property type="entry name" value="T-CELL RECEPTOR ALPHA CHAIN V REGION-RELATED"/>
    <property type="match status" value="1"/>
</dbReference>
<dbReference type="InterPro" id="IPR036179">
    <property type="entry name" value="Ig-like_dom_sf"/>
</dbReference>
<sequence>RSTLSLFYFHFRNVLFVSVVFLIFSLFLLPSARNEDALQKIQLRVVKHGDNVTLTCRVSTDVTGFYMHKIKFGYMAQIVATGYDKVSVDGQFNTSRFTTKKEDSLYHFMIRNVSKEDEATYLCQAGTAYKMLFMGGTVLVVNAHTDYKGPNSLRVNQSRSVHLGGSVTFQCSLHSKNEENCNACPTKHNVFWFRAETGESHLRIIYAPGHSSHEEDGRCFYTLTKMVNVSDTGTYYCAVDVCGQILLGGGSTLQPTFPAQPAFPFVTVIGILSVCCAMLLVALIISRNRNPVCQCSKGRSIICRLKQNGEFTGTNYVILDFHPRKTKRQT</sequence>
<dbReference type="InParanoid" id="H3C3H7"/>
<evidence type="ECO:0000256" key="5">
    <source>
        <dbReference type="ARBA" id="ARBA00023136"/>
    </source>
</evidence>
<keyword evidence="8" id="KW-1133">Transmembrane helix</keyword>
<feature type="domain" description="Ig-like" evidence="9">
    <location>
        <begin position="30"/>
        <end position="125"/>
    </location>
</feature>
<dbReference type="SMART" id="SM00406">
    <property type="entry name" value="IGv"/>
    <property type="match status" value="2"/>
</dbReference>
<dbReference type="OMA" id="RESPDEC"/>
<keyword evidence="6" id="KW-1015">Disulfide bond</keyword>
<evidence type="ECO:0000256" key="4">
    <source>
        <dbReference type="ARBA" id="ARBA00022859"/>
    </source>
</evidence>
<keyword evidence="5 8" id="KW-0472">Membrane</keyword>
<keyword evidence="11" id="KW-1185">Reference proteome</keyword>
<proteinExistence type="predicted"/>
<dbReference type="GeneTree" id="ENSGT00940000162676"/>
<dbReference type="AlphaFoldDB" id="H3C3H7"/>
<dbReference type="SUPFAM" id="SSF48726">
    <property type="entry name" value="Immunoglobulin"/>
    <property type="match status" value="2"/>
</dbReference>
<dbReference type="InterPro" id="IPR052051">
    <property type="entry name" value="TCR_complex_component"/>
</dbReference>
<keyword evidence="8" id="KW-0812">Transmembrane</keyword>
<dbReference type="Proteomes" id="UP000007303">
    <property type="component" value="Unassembled WGS sequence"/>
</dbReference>
<evidence type="ECO:0000256" key="8">
    <source>
        <dbReference type="SAM" id="Phobius"/>
    </source>
</evidence>
<feature type="domain" description="Ig-like" evidence="9">
    <location>
        <begin position="150"/>
        <end position="239"/>
    </location>
</feature>
<evidence type="ECO:0000256" key="1">
    <source>
        <dbReference type="ARBA" id="ARBA00004236"/>
    </source>
</evidence>
<dbReference type="GO" id="GO:0002376">
    <property type="term" value="P:immune system process"/>
    <property type="evidence" value="ECO:0007669"/>
    <property type="project" value="UniProtKB-KW"/>
</dbReference>
<dbReference type="InterPro" id="IPR013106">
    <property type="entry name" value="Ig_V-set"/>
</dbReference>
<dbReference type="GO" id="GO:0005886">
    <property type="term" value="C:plasma membrane"/>
    <property type="evidence" value="ECO:0007669"/>
    <property type="project" value="UniProtKB-SubCell"/>
</dbReference>
<dbReference type="PANTHER" id="PTHR19433:SF133">
    <property type="entry name" value="IMMUNE-TYPE RECEPTOR 5 PRECURSOR-RELATED"/>
    <property type="match status" value="1"/>
</dbReference>
<dbReference type="Gene3D" id="2.60.40.10">
    <property type="entry name" value="Immunoglobulins"/>
    <property type="match status" value="2"/>
</dbReference>
<evidence type="ECO:0000256" key="6">
    <source>
        <dbReference type="ARBA" id="ARBA00023157"/>
    </source>
</evidence>
<comment type="subcellular location">
    <subcellularLocation>
        <location evidence="1">Cell membrane</location>
    </subcellularLocation>
</comment>
<keyword evidence="7" id="KW-0325">Glycoprotein</keyword>
<evidence type="ECO:0000259" key="9">
    <source>
        <dbReference type="PROSITE" id="PS50835"/>
    </source>
</evidence>
<dbReference type="Pfam" id="PF07686">
    <property type="entry name" value="V-set"/>
    <property type="match status" value="1"/>
</dbReference>
<evidence type="ECO:0000256" key="7">
    <source>
        <dbReference type="ARBA" id="ARBA00023180"/>
    </source>
</evidence>
<dbReference type="InterPro" id="IPR003599">
    <property type="entry name" value="Ig_sub"/>
</dbReference>
<name>H3C3H7_TETNG</name>
<dbReference type="InterPro" id="IPR013783">
    <property type="entry name" value="Ig-like_fold"/>
</dbReference>
<dbReference type="SMART" id="SM00409">
    <property type="entry name" value="IG"/>
    <property type="match status" value="2"/>
</dbReference>
<dbReference type="Ensembl" id="ENSTNIT00000004074.1">
    <property type="protein sequence ID" value="ENSTNIP00000002796.1"/>
    <property type="gene ID" value="ENSTNIG00000001126.1"/>
</dbReference>
<dbReference type="STRING" id="99883.ENSTNIP00000002796"/>
<dbReference type="PROSITE" id="PS50835">
    <property type="entry name" value="IG_LIKE"/>
    <property type="match status" value="2"/>
</dbReference>
<evidence type="ECO:0000256" key="3">
    <source>
        <dbReference type="ARBA" id="ARBA00022729"/>
    </source>
</evidence>
<keyword evidence="3" id="KW-0732">Signal</keyword>
<dbReference type="CDD" id="cd00099">
    <property type="entry name" value="IgV"/>
    <property type="match status" value="1"/>
</dbReference>
<organism evidence="10 11">
    <name type="scientific">Tetraodon nigroviridis</name>
    <name type="common">Spotted green pufferfish</name>
    <name type="synonym">Chelonodon nigroviridis</name>
    <dbReference type="NCBI Taxonomy" id="99883"/>
    <lineage>
        <taxon>Eukaryota</taxon>
        <taxon>Metazoa</taxon>
        <taxon>Chordata</taxon>
        <taxon>Craniata</taxon>
        <taxon>Vertebrata</taxon>
        <taxon>Euteleostomi</taxon>
        <taxon>Actinopterygii</taxon>
        <taxon>Neopterygii</taxon>
        <taxon>Teleostei</taxon>
        <taxon>Neoteleostei</taxon>
        <taxon>Acanthomorphata</taxon>
        <taxon>Eupercaria</taxon>
        <taxon>Tetraodontiformes</taxon>
        <taxon>Tetradontoidea</taxon>
        <taxon>Tetraodontidae</taxon>
        <taxon>Tetraodon</taxon>
    </lineage>
</organism>
<evidence type="ECO:0000256" key="2">
    <source>
        <dbReference type="ARBA" id="ARBA00022475"/>
    </source>
</evidence>
<reference evidence="10" key="2">
    <citation type="submission" date="2025-08" db="UniProtKB">
        <authorList>
            <consortium name="Ensembl"/>
        </authorList>
    </citation>
    <scope>IDENTIFICATION</scope>
</reference>
<keyword evidence="2" id="KW-1003">Cell membrane</keyword>
<protein>
    <recommendedName>
        <fullName evidence="9">Ig-like domain-containing protein</fullName>
    </recommendedName>
</protein>
<dbReference type="GO" id="GO:0009617">
    <property type="term" value="P:response to bacterium"/>
    <property type="evidence" value="ECO:0007669"/>
    <property type="project" value="TreeGrafter"/>
</dbReference>
<evidence type="ECO:0000313" key="11">
    <source>
        <dbReference type="Proteomes" id="UP000007303"/>
    </source>
</evidence>
<dbReference type="InterPro" id="IPR007110">
    <property type="entry name" value="Ig-like_dom"/>
</dbReference>
<reference evidence="10" key="3">
    <citation type="submission" date="2025-09" db="UniProtKB">
        <authorList>
            <consortium name="Ensembl"/>
        </authorList>
    </citation>
    <scope>IDENTIFICATION</scope>
</reference>
<reference evidence="11" key="1">
    <citation type="journal article" date="2004" name="Nature">
        <title>Genome duplication in the teleost fish Tetraodon nigroviridis reveals the early vertebrate proto-karyotype.</title>
        <authorList>
            <person name="Jaillon O."/>
            <person name="Aury J.-M."/>
            <person name="Brunet F."/>
            <person name="Petit J.-L."/>
            <person name="Stange-Thomann N."/>
            <person name="Mauceli E."/>
            <person name="Bouneau L."/>
            <person name="Fischer C."/>
            <person name="Ozouf-Costaz C."/>
            <person name="Bernot A."/>
            <person name="Nicaud S."/>
            <person name="Jaffe D."/>
            <person name="Fisher S."/>
            <person name="Lutfalla G."/>
            <person name="Dossat C."/>
            <person name="Segurens B."/>
            <person name="Dasilva C."/>
            <person name="Salanoubat M."/>
            <person name="Levy M."/>
            <person name="Boudet N."/>
            <person name="Castellano S."/>
            <person name="Anthouard V."/>
            <person name="Jubin C."/>
            <person name="Castelli V."/>
            <person name="Katinka M."/>
            <person name="Vacherie B."/>
            <person name="Biemont C."/>
            <person name="Skalli Z."/>
            <person name="Cattolico L."/>
            <person name="Poulain J."/>
            <person name="De Berardinis V."/>
            <person name="Cruaud C."/>
            <person name="Duprat S."/>
            <person name="Brottier P."/>
            <person name="Coutanceau J.-P."/>
            <person name="Gouzy J."/>
            <person name="Parra G."/>
            <person name="Lardier G."/>
            <person name="Chapple C."/>
            <person name="McKernan K.J."/>
            <person name="McEwan P."/>
            <person name="Bosak S."/>
            <person name="Kellis M."/>
            <person name="Volff J.-N."/>
            <person name="Guigo R."/>
            <person name="Zody M.C."/>
            <person name="Mesirov J."/>
            <person name="Lindblad-Toh K."/>
            <person name="Birren B."/>
            <person name="Nusbaum C."/>
            <person name="Kahn D."/>
            <person name="Robinson-Rechavi M."/>
            <person name="Laudet V."/>
            <person name="Schachter V."/>
            <person name="Quetier F."/>
            <person name="Saurin W."/>
            <person name="Scarpelli C."/>
            <person name="Wincker P."/>
            <person name="Lander E.S."/>
            <person name="Weissenbach J."/>
            <person name="Roest Crollius H."/>
        </authorList>
    </citation>
    <scope>NUCLEOTIDE SEQUENCE [LARGE SCALE GENOMIC DNA]</scope>
</reference>
<keyword evidence="4" id="KW-0391">Immunity</keyword>
<accession>H3C3H7</accession>